<evidence type="ECO:0000313" key="1">
    <source>
        <dbReference type="EMBL" id="KGA94852.1"/>
    </source>
</evidence>
<organism evidence="1 2">
    <name type="scientific">Leptospirillum ferriphilum</name>
    <dbReference type="NCBI Taxonomy" id="178606"/>
    <lineage>
        <taxon>Bacteria</taxon>
        <taxon>Pseudomonadati</taxon>
        <taxon>Nitrospirota</taxon>
        <taxon>Nitrospiria</taxon>
        <taxon>Nitrospirales</taxon>
        <taxon>Nitrospiraceae</taxon>
        <taxon>Leptospirillum</taxon>
    </lineage>
</organism>
<dbReference type="Proteomes" id="UP000029452">
    <property type="component" value="Unassembled WGS sequence"/>
</dbReference>
<evidence type="ECO:0000313" key="2">
    <source>
        <dbReference type="Proteomes" id="UP000029452"/>
    </source>
</evidence>
<dbReference type="AlphaFoldDB" id="A0A094WGR8"/>
<evidence type="ECO:0008006" key="3">
    <source>
        <dbReference type="Google" id="ProtNLM"/>
    </source>
</evidence>
<protein>
    <recommendedName>
        <fullName evidence="3">Lipoprotein</fullName>
    </recommendedName>
</protein>
<name>A0A094WGR8_9BACT</name>
<accession>A0A094WGR8</accession>
<comment type="caution">
    <text evidence="1">The sequence shown here is derived from an EMBL/GenBank/DDBJ whole genome shotgun (WGS) entry which is preliminary data.</text>
</comment>
<dbReference type="EMBL" id="JPGK01000001">
    <property type="protein sequence ID" value="KGA94852.1"/>
    <property type="molecule type" value="Genomic_DNA"/>
</dbReference>
<gene>
    <name evidence="1" type="ORF">LptCag_2286</name>
</gene>
<dbReference type="Gene3D" id="3.40.50.10610">
    <property type="entry name" value="ABC-type transport auxiliary lipoprotein component"/>
    <property type="match status" value="1"/>
</dbReference>
<dbReference type="PATRIC" id="fig|178606.4.peg.63"/>
<sequence length="209" mass="23415">MPQKKKQTSIREGRLKRVRTPGQSVFCLLSLLLALVVSGGCSTSPQGKGQESIREAARVTGTDLIRGLARCEPRNPYPAVEVGEVGGNFHRPPGFGGMASRRRFKDREDARRAMILFREFLVDRLVNARSVQYVTASEVKRRALSEERLYQMQHASSSTVHPPGHLIGADFGVVARFSREKGRVISAHLEALDFSNNRVCWSRVQQIHY</sequence>
<reference evidence="1 2" key="1">
    <citation type="submission" date="2014-06" db="EMBL/GenBank/DDBJ databases">
        <title>Draft genome sequence of iron oxidizing acidophile Leptospirillum ferriphilum DSM14647.</title>
        <authorList>
            <person name="Cardenas J.P."/>
            <person name="Lazcano M."/>
            <person name="Ossandon F.J."/>
            <person name="Corbett M."/>
            <person name="Holmes D.S."/>
            <person name="Watkin E."/>
        </authorList>
    </citation>
    <scope>NUCLEOTIDE SEQUENCE [LARGE SCALE GENOMIC DNA]</scope>
    <source>
        <strain evidence="1 2">DSM 14647</strain>
    </source>
</reference>
<proteinExistence type="predicted"/>